<sequence>MMRAMSGDGKSRPVRRPRRIAQPRLPPGPLQDLKNLLYRLYVEAGAPSLDDIHHQAELAGTEAVAGWPGRDTIHRIIGDAGLPPSQGDTMAVAKVLARLARWDVSDAVGRVRELWVQAQMTVPVGMPIGTLDPFALEVRRAISAAADSGPLPVLPRYITRAHDARLTQVVAEASEGRSAIAVLVGSSSTGKTRACWEGIQALPRSWRLWHPIDPTRAEAVLAGMDRVGQQTVVWLNEAQEYLAHPTLGERVASGLRELLRARDRAPILLLATLPREQWARISARPEEGIDRFAQARELLVGHQIHIPDSFTAADLTVLQNVGEEDPRLAEAAAHSVDGLVTQYLAGVPVLLDRYQSATPADRALIHAAYDARRLDCGSDVPLPVLADAAFGYLTDLELNELSDDWLEKALARLTLRSHGVPGPLSRVRPRRGIPSGGPFYRLADPLWEHLDRGGQPIPGEFWDAVLAHQLPAATLRLLAEQATVRCQFEQAALLLGSAAQQAPREDRAEIYALLGEFLAYRGLHVLASQYSEASARIGSLNGMVTLSLAAEDRGDIDGALHWAKRASAAGNDRAFFHVYWLLANHERFDEAEAWIRPLADQGDITAIRFLAAQLAETGRITEAEELLWPAARDNLRRCRRDLIDLLYKAGRRDRISALFGQLADNGDDDAQEWLSTVAGWDENQTECETDRPGNRPDPQEMAGHGSTYVFGQRFPALDRAAELEAAGDLDAAIDILSAALPVQHWPLLQKLSALLEGRGRSEEAVAVWRLMAETGNPAALREVDHILRRCGRAIQAEDLLRSSIISGRTYASTPSLSDPNILDILTAHLEAEGRADEAASVRMWGLDPSGATARAWTYPAPTTHDG</sequence>
<dbReference type="RefSeq" id="WP_143118628.1">
    <property type="nucleotide sequence ID" value="NZ_FOVH01000011.1"/>
</dbReference>
<feature type="region of interest" description="Disordered" evidence="1">
    <location>
        <begin position="683"/>
        <end position="703"/>
    </location>
</feature>
<organism evidence="2 3">
    <name type="scientific">Actinomadura madurae</name>
    <dbReference type="NCBI Taxonomy" id="1993"/>
    <lineage>
        <taxon>Bacteria</taxon>
        <taxon>Bacillati</taxon>
        <taxon>Actinomycetota</taxon>
        <taxon>Actinomycetes</taxon>
        <taxon>Streptosporangiales</taxon>
        <taxon>Thermomonosporaceae</taxon>
        <taxon>Actinomadura</taxon>
    </lineage>
</organism>
<dbReference type="STRING" id="1993.SAMN04489713_111137"/>
<feature type="compositionally biased region" description="Basic residues" evidence="1">
    <location>
        <begin position="12"/>
        <end position="21"/>
    </location>
</feature>
<reference evidence="2 3" key="1">
    <citation type="submission" date="2016-10" db="EMBL/GenBank/DDBJ databases">
        <authorList>
            <person name="de Groot N.N."/>
        </authorList>
    </citation>
    <scope>NUCLEOTIDE SEQUENCE [LARGE SCALE GENOMIC DNA]</scope>
    <source>
        <strain evidence="2 3">DSM 43067</strain>
    </source>
</reference>
<evidence type="ECO:0000313" key="2">
    <source>
        <dbReference type="EMBL" id="SFP03844.1"/>
    </source>
</evidence>
<gene>
    <name evidence="2" type="ORF">SAMN04489713_111137</name>
</gene>
<dbReference type="Gene3D" id="1.25.40.10">
    <property type="entry name" value="Tetratricopeptide repeat domain"/>
    <property type="match status" value="1"/>
</dbReference>
<dbReference type="EMBL" id="FOVH01000011">
    <property type="protein sequence ID" value="SFP03844.1"/>
    <property type="molecule type" value="Genomic_DNA"/>
</dbReference>
<name>A0A1I5M2L7_9ACTN</name>
<accession>A0A1I5M2L7</accession>
<dbReference type="SUPFAM" id="SSF81901">
    <property type="entry name" value="HCP-like"/>
    <property type="match status" value="1"/>
</dbReference>
<proteinExistence type="predicted"/>
<protein>
    <recommendedName>
        <fullName evidence="4">Tetratricopeptide repeat-containing protein</fullName>
    </recommendedName>
</protein>
<feature type="compositionally biased region" description="Basic and acidic residues" evidence="1">
    <location>
        <begin position="688"/>
        <end position="698"/>
    </location>
</feature>
<dbReference type="InterPro" id="IPR011990">
    <property type="entry name" value="TPR-like_helical_dom_sf"/>
</dbReference>
<evidence type="ECO:0000256" key="1">
    <source>
        <dbReference type="SAM" id="MobiDB-lite"/>
    </source>
</evidence>
<dbReference type="InParanoid" id="A0A1I5M2L7"/>
<keyword evidence="3" id="KW-1185">Reference proteome</keyword>
<dbReference type="AlphaFoldDB" id="A0A1I5M2L7"/>
<dbReference type="Proteomes" id="UP000183413">
    <property type="component" value="Unassembled WGS sequence"/>
</dbReference>
<feature type="region of interest" description="Disordered" evidence="1">
    <location>
        <begin position="1"/>
        <end position="27"/>
    </location>
</feature>
<evidence type="ECO:0008006" key="4">
    <source>
        <dbReference type="Google" id="ProtNLM"/>
    </source>
</evidence>
<evidence type="ECO:0000313" key="3">
    <source>
        <dbReference type="Proteomes" id="UP000183413"/>
    </source>
</evidence>